<keyword evidence="2" id="KW-0813">Transport</keyword>
<feature type="transmembrane region" description="Helical" evidence="7">
    <location>
        <begin position="60"/>
        <end position="82"/>
    </location>
</feature>
<evidence type="ECO:0000256" key="6">
    <source>
        <dbReference type="SAM" id="MobiDB-lite"/>
    </source>
</evidence>
<keyword evidence="5 7" id="KW-0472">Membrane</keyword>
<evidence type="ECO:0000256" key="2">
    <source>
        <dbReference type="ARBA" id="ARBA00022448"/>
    </source>
</evidence>
<evidence type="ECO:0000256" key="7">
    <source>
        <dbReference type="SAM" id="Phobius"/>
    </source>
</evidence>
<dbReference type="PIRSF" id="PIRSF006060">
    <property type="entry name" value="AA_transporter"/>
    <property type="match status" value="1"/>
</dbReference>
<protein>
    <submittedName>
        <fullName evidence="8">Amino acid/polyamine transporter I</fullName>
    </submittedName>
</protein>
<dbReference type="GO" id="GO:0016020">
    <property type="term" value="C:membrane"/>
    <property type="evidence" value="ECO:0007669"/>
    <property type="project" value="UniProtKB-SubCell"/>
</dbReference>
<gene>
    <name evidence="8" type="ORF">QBC33DRAFT_537720</name>
</gene>
<sequence length="532" mass="58100">MENRSSDTSKEGLGVPGSHHETIIGSQADIEKNDFSYNDTNLVLERLGLEPQMKKTLGPFAIACVGFNICNSWVGLAATMVIGMQQGGSVTVIYGMMVTLVGLGCSAATMAELASVYPTAGGPYHWTSILAPKRAHRVLSYSCASLNIFGWLSICSGVTIQPGQFIEAIRIFYNPGFEAPPWQYFLFFQATNIAILVHNILMQRRTSWIHDVGFIFSLTSFFVILVSCVARAPSYNSNEFVWTNFVNNSGWSSGAVVFLTGMANPNFIYAGIDGAVHLAEEVSNAAQAVPRALLSTIVIGFTTAFAFALAMLYSLSDFDKVVEDPTGVPIYEIWYQATRSGAAATTFVVILLLIACFALNACQEVSSRLTWAFARDNALIGSRFLGKIDPTLKVPVWALVANAFVIFIIGCIYLGSSTAFNAFIGSGLLLQQCSFAFPAALLLWHRRSDDVLPKTRSVNLGLFGWLANLVTLLFAPFITIMYCFPIELPVTAATMNYTCAVVGVMFLFSLVNWFLHARKEYKGPRLPQGQFA</sequence>
<proteinExistence type="predicted"/>
<dbReference type="GeneID" id="85311005"/>
<feature type="transmembrane region" description="Helical" evidence="7">
    <location>
        <begin position="252"/>
        <end position="272"/>
    </location>
</feature>
<feature type="compositionally biased region" description="Basic and acidic residues" evidence="6">
    <location>
        <begin position="1"/>
        <end position="10"/>
    </location>
</feature>
<dbReference type="InterPro" id="IPR002293">
    <property type="entry name" value="AA/rel_permease1"/>
</dbReference>
<keyword evidence="4 7" id="KW-1133">Transmembrane helix</keyword>
<accession>A0AAJ0C2I5</accession>
<feature type="transmembrane region" description="Helical" evidence="7">
    <location>
        <begin position="94"/>
        <end position="117"/>
    </location>
</feature>
<dbReference type="AlphaFoldDB" id="A0AAJ0C2I5"/>
<evidence type="ECO:0000256" key="3">
    <source>
        <dbReference type="ARBA" id="ARBA00022692"/>
    </source>
</evidence>
<feature type="transmembrane region" description="Helical" evidence="7">
    <location>
        <begin position="396"/>
        <end position="416"/>
    </location>
</feature>
<name>A0AAJ0C2I5_9PEZI</name>
<dbReference type="PANTHER" id="PTHR45649">
    <property type="entry name" value="AMINO-ACID PERMEASE BAT1"/>
    <property type="match status" value="1"/>
</dbReference>
<keyword evidence="3 7" id="KW-0812">Transmembrane</keyword>
<feature type="transmembrane region" description="Helical" evidence="7">
    <location>
        <begin position="138"/>
        <end position="162"/>
    </location>
</feature>
<dbReference type="RefSeq" id="XP_060284126.1">
    <property type="nucleotide sequence ID" value="XM_060427818.1"/>
</dbReference>
<dbReference type="Proteomes" id="UP001244011">
    <property type="component" value="Unassembled WGS sequence"/>
</dbReference>
<dbReference type="EMBL" id="MU839007">
    <property type="protein sequence ID" value="KAK1767913.1"/>
    <property type="molecule type" value="Genomic_DNA"/>
</dbReference>
<evidence type="ECO:0000313" key="9">
    <source>
        <dbReference type="Proteomes" id="UP001244011"/>
    </source>
</evidence>
<feature type="transmembrane region" description="Helical" evidence="7">
    <location>
        <begin position="333"/>
        <end position="359"/>
    </location>
</feature>
<feature type="transmembrane region" description="Helical" evidence="7">
    <location>
        <begin position="457"/>
        <end position="482"/>
    </location>
</feature>
<feature type="transmembrane region" description="Helical" evidence="7">
    <location>
        <begin position="292"/>
        <end position="313"/>
    </location>
</feature>
<dbReference type="Pfam" id="PF13520">
    <property type="entry name" value="AA_permease_2"/>
    <property type="match status" value="1"/>
</dbReference>
<dbReference type="Gene3D" id="1.20.1740.10">
    <property type="entry name" value="Amino acid/polyamine transporter I"/>
    <property type="match status" value="1"/>
</dbReference>
<dbReference type="PANTHER" id="PTHR45649:SF19">
    <property type="entry name" value="TRANSPORTER, PUTATIVE (EUROFUNG)-RELATED"/>
    <property type="match status" value="1"/>
</dbReference>
<feature type="transmembrane region" description="Helical" evidence="7">
    <location>
        <begin position="213"/>
        <end position="232"/>
    </location>
</feature>
<evidence type="ECO:0000256" key="4">
    <source>
        <dbReference type="ARBA" id="ARBA00022989"/>
    </source>
</evidence>
<organism evidence="8 9">
    <name type="scientific">Phialemonium atrogriseum</name>
    <dbReference type="NCBI Taxonomy" id="1093897"/>
    <lineage>
        <taxon>Eukaryota</taxon>
        <taxon>Fungi</taxon>
        <taxon>Dikarya</taxon>
        <taxon>Ascomycota</taxon>
        <taxon>Pezizomycotina</taxon>
        <taxon>Sordariomycetes</taxon>
        <taxon>Sordariomycetidae</taxon>
        <taxon>Cephalothecales</taxon>
        <taxon>Cephalothecaceae</taxon>
        <taxon>Phialemonium</taxon>
    </lineage>
</organism>
<feature type="transmembrane region" description="Helical" evidence="7">
    <location>
        <begin position="182"/>
        <end position="201"/>
    </location>
</feature>
<feature type="region of interest" description="Disordered" evidence="6">
    <location>
        <begin position="1"/>
        <end position="20"/>
    </location>
</feature>
<comment type="subcellular location">
    <subcellularLocation>
        <location evidence="1">Membrane</location>
        <topology evidence="1">Multi-pass membrane protein</topology>
    </subcellularLocation>
</comment>
<feature type="transmembrane region" description="Helical" evidence="7">
    <location>
        <begin position="494"/>
        <end position="515"/>
    </location>
</feature>
<feature type="transmembrane region" description="Helical" evidence="7">
    <location>
        <begin position="422"/>
        <end position="445"/>
    </location>
</feature>
<evidence type="ECO:0000313" key="8">
    <source>
        <dbReference type="EMBL" id="KAK1767913.1"/>
    </source>
</evidence>
<reference evidence="8" key="1">
    <citation type="submission" date="2023-06" db="EMBL/GenBank/DDBJ databases">
        <title>Genome-scale phylogeny and comparative genomics of the fungal order Sordariales.</title>
        <authorList>
            <consortium name="Lawrence Berkeley National Laboratory"/>
            <person name="Hensen N."/>
            <person name="Bonometti L."/>
            <person name="Westerberg I."/>
            <person name="Brannstrom I.O."/>
            <person name="Guillou S."/>
            <person name="Cros-Aarteil S."/>
            <person name="Calhoun S."/>
            <person name="Haridas S."/>
            <person name="Kuo A."/>
            <person name="Mondo S."/>
            <person name="Pangilinan J."/>
            <person name="Riley R."/>
            <person name="Labutti K."/>
            <person name="Andreopoulos B."/>
            <person name="Lipzen A."/>
            <person name="Chen C."/>
            <person name="Yanf M."/>
            <person name="Daum C."/>
            <person name="Ng V."/>
            <person name="Clum A."/>
            <person name="Steindorff A."/>
            <person name="Ohm R."/>
            <person name="Martin F."/>
            <person name="Silar P."/>
            <person name="Natvig D."/>
            <person name="Lalanne C."/>
            <person name="Gautier V."/>
            <person name="Ament-Velasquez S.L."/>
            <person name="Kruys A."/>
            <person name="Hutchinson M.I."/>
            <person name="Powell A.J."/>
            <person name="Barry K."/>
            <person name="Miller A.N."/>
            <person name="Grigoriev I.V."/>
            <person name="Debuchy R."/>
            <person name="Gladieux P."/>
            <person name="Thoren M.H."/>
            <person name="Johannesson H."/>
        </authorList>
    </citation>
    <scope>NUCLEOTIDE SEQUENCE</scope>
    <source>
        <strain evidence="8">8032-3</strain>
    </source>
</reference>
<evidence type="ECO:0000256" key="1">
    <source>
        <dbReference type="ARBA" id="ARBA00004141"/>
    </source>
</evidence>
<dbReference type="GO" id="GO:0022857">
    <property type="term" value="F:transmembrane transporter activity"/>
    <property type="evidence" value="ECO:0007669"/>
    <property type="project" value="InterPro"/>
</dbReference>
<comment type="caution">
    <text evidence="8">The sequence shown here is derived from an EMBL/GenBank/DDBJ whole genome shotgun (WGS) entry which is preliminary data.</text>
</comment>
<evidence type="ECO:0000256" key="5">
    <source>
        <dbReference type="ARBA" id="ARBA00023136"/>
    </source>
</evidence>
<keyword evidence="9" id="KW-1185">Reference proteome</keyword>